<feature type="region of interest" description="Disordered" evidence="1">
    <location>
        <begin position="452"/>
        <end position="510"/>
    </location>
</feature>
<feature type="compositionally biased region" description="Pro residues" evidence="1">
    <location>
        <begin position="1309"/>
        <end position="1318"/>
    </location>
</feature>
<protein>
    <recommendedName>
        <fullName evidence="2">PH domain-containing protein</fullName>
    </recommendedName>
</protein>
<evidence type="ECO:0000313" key="4">
    <source>
        <dbReference type="EMBL" id="KAF4659844.1"/>
    </source>
</evidence>
<evidence type="ECO:0000313" key="3">
    <source>
        <dbReference type="EMBL" id="KAF4659228.1"/>
    </source>
</evidence>
<feature type="compositionally biased region" description="Low complexity" evidence="1">
    <location>
        <begin position="287"/>
        <end position="302"/>
    </location>
</feature>
<name>A0A7J6LKP2_PEROL</name>
<dbReference type="GO" id="GO:0071944">
    <property type="term" value="C:cell periphery"/>
    <property type="evidence" value="ECO:0007669"/>
    <property type="project" value="UniProtKB-ARBA"/>
</dbReference>
<feature type="compositionally biased region" description="Basic and acidic residues" evidence="1">
    <location>
        <begin position="495"/>
        <end position="506"/>
    </location>
</feature>
<dbReference type="OrthoDB" id="18453at2759"/>
<dbReference type="GO" id="GO:0008526">
    <property type="term" value="F:phosphatidylinositol transfer activity"/>
    <property type="evidence" value="ECO:0007669"/>
    <property type="project" value="UniProtKB-ARBA"/>
</dbReference>
<proteinExistence type="predicted"/>
<dbReference type="Pfam" id="PF08295">
    <property type="entry name" value="Sin3_corepress"/>
    <property type="match status" value="1"/>
</dbReference>
<feature type="region of interest" description="Disordered" evidence="1">
    <location>
        <begin position="262"/>
        <end position="303"/>
    </location>
</feature>
<dbReference type="Pfam" id="PF02121">
    <property type="entry name" value="IP_trans"/>
    <property type="match status" value="1"/>
</dbReference>
<dbReference type="InterPro" id="IPR055261">
    <property type="entry name" value="PI_transfer_N"/>
</dbReference>
<dbReference type="FunFam" id="3.30.530.20:FF:000028">
    <property type="entry name" value="Phosphatidylinositol transfer protein 5"/>
    <property type="match status" value="1"/>
</dbReference>
<dbReference type="PANTHER" id="PTHR10658">
    <property type="entry name" value="PHOSPHATIDYLINOSITOL TRANSFER PROTEIN"/>
    <property type="match status" value="1"/>
</dbReference>
<dbReference type="InterPro" id="IPR023393">
    <property type="entry name" value="START-like_dom_sf"/>
</dbReference>
<feature type="compositionally biased region" description="Low complexity" evidence="1">
    <location>
        <begin position="1319"/>
        <end position="1341"/>
    </location>
</feature>
<dbReference type="SUPFAM" id="SSF55961">
    <property type="entry name" value="Bet v1-like"/>
    <property type="match status" value="1"/>
</dbReference>
<dbReference type="InterPro" id="IPR013194">
    <property type="entry name" value="HDAC_interact_dom"/>
</dbReference>
<sequence>MPRVQEYRIVLPMEIEQYHVAQLYMVAKSSLEDTTGGAGVEVVTNEPYDNGETQGQFTHKRISIAPYLPSWVTSLVNPDWLVFDEKSWNAFPRCRTVYSCPMLSEFSMEIDSMHIEGNCTDDNALKLDESDLAKRKVDFIDIVNDRISSKDYNPDEDPTKWRSEKLGMGPLESDWMDTTRPIMTCYKVIHVTCNPGFMMQNRVESFIVKATKTTLFKYHRKCVCWADEWAALTMDDIRLMEDKVQKKLRKFWRDKRIEEGLEVPDDSDSSEVDMEVEDTPKAEEDASPGSTSGRSRSTSRLSANKDTTGLLTVTASPVDPARTSVSASVNNDISIIGASAKANRKAGVDVMRAGSLFKLGDGIINTSWNERYFVLSGSVLSYYRDSRELRPKDSISMKGAVVQWCGSHKGREHAFIVMPRDNRRQIVVSGGSEGETRQWMLWCQEAADKATATTSIEGSSPKAVSAATVTTEDQPREEEAAKVEAGAGQNAELEQSDRAESVEEVKPTSTGGLLPDECTRYLPREALKGVEGLLRFVRCGNQRNDMCVVSTDKGLRLWREVERGREEASFTVLLSKIWSEATRVDFYSIPLSIAFAITTGFVFILSVTGAFLTPLAVVTLTMWLMSLRELRPVIDAVQKGTCSGVAVGEVSIPTASNGFIEAALLDLSEWHRWTPALHGDAAARLSCTGLMMVKYRGQEMVEHIIRPVRRKGTLPSLIMLHYSQKRNDEYTCWAVYPQSSSVSVMMAGTNGPGKAKRTLAFIREFLSGLQLVMVVCPRPRPSLPDLAMPRGSEHIHATRRGGGGWVELPIPFGVAGLDSALKTALLHNSEEAVVGGRLEGEDAASVMPTLMAMSYMFLQSSVYLPRASTAVVNNDAPRASSDAFLATTPAAAAASKAVIIPGDTCQCRATPRGGGRGGQGGAEICWEAINANHAYYLVTEEKGNGRWTQRGTIKYGVSLLPPSLRHRTTGIVLNLTGHHYIDFLSSDDGNIAAERSNKRSSNKAVTARVTELPKLVCRPLSGSSKHCLLRWEGCITISIPGDTGGTCKLSIADPSTGLVTGSVRNGRGVLHSYAEGNIFDRLCFDGEPLWMSGELPDDLVQPSEETVGAFPPKGPLVEIESVALLEALVYSPSLIAAALSGGPEAGYEAVREDGQYSCVAEKLCGTCTEVSTCDLGRCIVDNIECRRLTELTSELVKICYCAIGYDIGLLSQMIDPQWTADPPLCEGGSGAPEGTAERIGSSCGDFEVSEFLAGTRDESGGPVDRDDKSGAEQSTCRVITFITLMGQTAAASAPAAVVEAAIAAAAVSSPPPPAPPQAPASLPTTSSRPPSAAASTATISTSGVNTRLKVEEMKQYLDQAKCLFADSPGKYEELLEVIAGMSKRTRPRPPPTPPPASAATSTPTAPTASGLGALVGQLQQLSSNNTTPGQPTGATAVGSSSVQMIQALQGLMQHPTPQAPAQPQPTPMEIARQEDDTSELDNLDVGTLIDRLLKIFEGHGAAKSMVLCFLQLCRLSNHPAASWLFEEAERLREAEVKRQKETEEKEAFAAVSAAARATADVVGPPGPPICLDRAATMAFLTAVLPTLPSNVYAVLSSGVYQGLEAGIVNSNFDEGMRRVLQNYAMATSVYLAHRKSMIRVHGTNESAFPSKSSNTRRLPATTARGKRKRGGRGAKVASTTSSEENGQVSSEETSGEPLTPESDEGTDPSLPPSRPARGRKRRAAAAPSSSEDDDAVPKRRSTRRTRSTAVKAEASRGGGGAVSSSSSELDSAEGTKRGGRTTSRKKGSRSSPSAAAAVSNMPSPAQKLAERTTIEGRERAVLEMLAALLPPTLAHELYKTLSIWLAGGFEVSTVTSFLERILGHLRGCATAPASTDDDDEEEEEGGPDVEAQRKHDAIFDIYTDQERTVLLNRLRELDHAVVEVCSKHIVDLINAALLKREAAKQRKVMKEAPKADGCRSYLSHLSFPGESAEAAVCKERLLRTPPGIINNTWMGVSLGTEEAQDFKYFRRNHSEEALFNNEDHKYATTFTVKCVSLTVHRLERLLKKLEGMPEERREAYKLSMPQDITSQHLEQIINSYTSTAIGQKMAEEVLAHPMKTLPLLLTRLKDTEASLTSPSSGLIAAASKAWLKVDKRSFLPGLDHRSYYFRGHCLKNSTSRAFLADLRQSDTPVGIVEEEREWASWG</sequence>
<feature type="compositionally biased region" description="Basic and acidic residues" evidence="1">
    <location>
        <begin position="473"/>
        <end position="482"/>
    </location>
</feature>
<dbReference type="Pfam" id="PF00169">
    <property type="entry name" value="PH"/>
    <property type="match status" value="1"/>
</dbReference>
<organism evidence="4 6">
    <name type="scientific">Perkinsus olseni</name>
    <name type="common">Perkinsus atlanticus</name>
    <dbReference type="NCBI Taxonomy" id="32597"/>
    <lineage>
        <taxon>Eukaryota</taxon>
        <taxon>Sar</taxon>
        <taxon>Alveolata</taxon>
        <taxon>Perkinsozoa</taxon>
        <taxon>Perkinsea</taxon>
        <taxon>Perkinsida</taxon>
        <taxon>Perkinsidae</taxon>
        <taxon>Perkinsus</taxon>
    </lineage>
</organism>
<dbReference type="Gene3D" id="2.30.29.30">
    <property type="entry name" value="Pleckstrin-homology domain (PH domain)/Phosphotyrosine-binding domain (PTB)"/>
    <property type="match status" value="1"/>
</dbReference>
<dbReference type="PANTHER" id="PTHR10658:SF11">
    <property type="entry name" value="VIBRATOR, ISOFORM B"/>
    <property type="match status" value="1"/>
</dbReference>
<evidence type="ECO:0000256" key="1">
    <source>
        <dbReference type="SAM" id="MobiDB-lite"/>
    </source>
</evidence>
<dbReference type="Gene3D" id="3.30.530.20">
    <property type="match status" value="1"/>
</dbReference>
<evidence type="ECO:0000313" key="6">
    <source>
        <dbReference type="Proteomes" id="UP000572268"/>
    </source>
</evidence>
<feature type="region of interest" description="Disordered" evidence="1">
    <location>
        <begin position="1643"/>
        <end position="1809"/>
    </location>
</feature>
<dbReference type="Proteomes" id="UP000572268">
    <property type="component" value="Unassembled WGS sequence"/>
</dbReference>
<feature type="compositionally biased region" description="Low complexity" evidence="1">
    <location>
        <begin position="1397"/>
        <end position="1410"/>
    </location>
</feature>
<accession>A0A7J6LKP2</accession>
<feature type="region of interest" description="Disordered" evidence="1">
    <location>
        <begin position="1382"/>
        <end position="1410"/>
    </location>
</feature>
<dbReference type="PROSITE" id="PS50003">
    <property type="entry name" value="PH_DOMAIN"/>
    <property type="match status" value="1"/>
</dbReference>
<dbReference type="InterPro" id="IPR001666">
    <property type="entry name" value="PI_transfer"/>
</dbReference>
<dbReference type="PRINTS" id="PR00391">
    <property type="entry name" value="PITRANSFER"/>
</dbReference>
<dbReference type="Proteomes" id="UP000570595">
    <property type="component" value="Unassembled WGS sequence"/>
</dbReference>
<feature type="region of interest" description="Disordered" evidence="1">
    <location>
        <begin position="1870"/>
        <end position="1890"/>
    </location>
</feature>
<feature type="compositionally biased region" description="Acidic residues" evidence="1">
    <location>
        <begin position="262"/>
        <end position="277"/>
    </location>
</feature>
<feature type="region of interest" description="Disordered" evidence="1">
    <location>
        <begin position="1307"/>
        <end position="1341"/>
    </location>
</feature>
<evidence type="ECO:0000313" key="5">
    <source>
        <dbReference type="Proteomes" id="UP000570595"/>
    </source>
</evidence>
<evidence type="ECO:0000259" key="2">
    <source>
        <dbReference type="PROSITE" id="PS50003"/>
    </source>
</evidence>
<feature type="compositionally biased region" description="Polar residues" evidence="1">
    <location>
        <begin position="1643"/>
        <end position="1656"/>
    </location>
</feature>
<dbReference type="GO" id="GO:0005737">
    <property type="term" value="C:cytoplasm"/>
    <property type="evidence" value="ECO:0007669"/>
    <property type="project" value="UniProtKB-ARBA"/>
</dbReference>
<feature type="domain" description="PH" evidence="2">
    <location>
        <begin position="349"/>
        <end position="448"/>
    </location>
</feature>
<dbReference type="InterPro" id="IPR001849">
    <property type="entry name" value="PH_domain"/>
</dbReference>
<dbReference type="EMBL" id="JABAHT010000277">
    <property type="protein sequence ID" value="KAF4659228.1"/>
    <property type="molecule type" value="Genomic_DNA"/>
</dbReference>
<dbReference type="SUPFAM" id="SSF50729">
    <property type="entry name" value="PH domain-like"/>
    <property type="match status" value="1"/>
</dbReference>
<dbReference type="SMART" id="SM00761">
    <property type="entry name" value="HDAC_interact"/>
    <property type="match status" value="1"/>
</dbReference>
<reference evidence="5 6" key="1">
    <citation type="submission" date="2020-04" db="EMBL/GenBank/DDBJ databases">
        <title>Perkinsus olseni comparative genomics.</title>
        <authorList>
            <person name="Bogema D.R."/>
        </authorList>
    </citation>
    <scope>NUCLEOTIDE SEQUENCE [LARGE SCALE GENOMIC DNA]</scope>
    <source>
        <strain evidence="3">ATCC PRA-179</strain>
        <strain evidence="4">ATCC PRA-31</strain>
    </source>
</reference>
<feature type="compositionally biased region" description="Acidic residues" evidence="1">
    <location>
        <begin position="1875"/>
        <end position="1887"/>
    </location>
</feature>
<dbReference type="InterPro" id="IPR011993">
    <property type="entry name" value="PH-like_dom_sf"/>
</dbReference>
<dbReference type="SMART" id="SM00233">
    <property type="entry name" value="PH"/>
    <property type="match status" value="1"/>
</dbReference>
<feature type="compositionally biased region" description="Basic residues" evidence="1">
    <location>
        <begin position="1777"/>
        <end position="1788"/>
    </location>
</feature>
<feature type="compositionally biased region" description="Polar residues" evidence="1">
    <location>
        <begin position="1677"/>
        <end position="1692"/>
    </location>
</feature>
<gene>
    <name evidence="4" type="ORF">FOL46_006436</name>
    <name evidence="3" type="ORF">FOZ61_004905</name>
</gene>
<dbReference type="EMBL" id="JABANN010000414">
    <property type="protein sequence ID" value="KAF4659844.1"/>
    <property type="molecule type" value="Genomic_DNA"/>
</dbReference>
<comment type="caution">
    <text evidence="4">The sequence shown here is derived from an EMBL/GenBank/DDBJ whole genome shotgun (WGS) entry which is preliminary data.</text>
</comment>